<dbReference type="GO" id="GO:0102127">
    <property type="term" value="F:8-oxoguanine deaminase activity"/>
    <property type="evidence" value="ECO:0007669"/>
    <property type="project" value="UniProtKB-EC"/>
</dbReference>
<organism evidence="3 4">
    <name type="scientific">Streptomonospora litoralis</name>
    <dbReference type="NCBI Taxonomy" id="2498135"/>
    <lineage>
        <taxon>Bacteria</taxon>
        <taxon>Bacillati</taxon>
        <taxon>Actinomycetota</taxon>
        <taxon>Actinomycetes</taxon>
        <taxon>Streptosporangiales</taxon>
        <taxon>Nocardiopsidaceae</taxon>
        <taxon>Streptomonospora</taxon>
    </lineage>
</organism>
<dbReference type="AlphaFoldDB" id="A0A4P6Q463"/>
<reference evidence="3 4" key="1">
    <citation type="submission" date="2019-02" db="EMBL/GenBank/DDBJ databases">
        <authorList>
            <person name="Khodamoradi S."/>
            <person name="Hahnke R.L."/>
            <person name="Kaempfer P."/>
            <person name="Schumann P."/>
            <person name="Rohde M."/>
            <person name="Steinert M."/>
            <person name="Luzhetskyy A."/>
            <person name="Wink J."/>
            <person name="Ruckert C."/>
        </authorList>
    </citation>
    <scope>NUCLEOTIDE SEQUENCE [LARGE SCALE GENOMIC DNA]</scope>
    <source>
        <strain evidence="3 4">M2</strain>
    </source>
</reference>
<dbReference type="SUPFAM" id="SSF51556">
    <property type="entry name" value="Metallo-dependent hydrolases"/>
    <property type="match status" value="1"/>
</dbReference>
<dbReference type="NCBIfam" id="NF006681">
    <property type="entry name" value="PRK09229.1-2"/>
    <property type="match status" value="1"/>
</dbReference>
<dbReference type="Gene3D" id="3.20.20.140">
    <property type="entry name" value="Metal-dependent hydrolases"/>
    <property type="match status" value="1"/>
</dbReference>
<feature type="domain" description="Amidohydrolase-related" evidence="2">
    <location>
        <begin position="76"/>
        <end position="456"/>
    </location>
</feature>
<protein>
    <submittedName>
        <fullName evidence="3">8-oxoguanine deaminase</fullName>
        <ecNumber evidence="3">3.5.4.32</ecNumber>
    </submittedName>
</protein>
<dbReference type="SUPFAM" id="SSF51338">
    <property type="entry name" value="Composite domain of metallo-dependent hydrolases"/>
    <property type="match status" value="1"/>
</dbReference>
<dbReference type="KEGG" id="strr:EKD16_16290"/>
<dbReference type="InterPro" id="IPR011059">
    <property type="entry name" value="Metal-dep_hydrolase_composite"/>
</dbReference>
<keyword evidence="4" id="KW-1185">Reference proteome</keyword>
<dbReference type="Proteomes" id="UP000292235">
    <property type="component" value="Chromosome"/>
</dbReference>
<evidence type="ECO:0000259" key="2">
    <source>
        <dbReference type="Pfam" id="PF01979"/>
    </source>
</evidence>
<proteinExistence type="predicted"/>
<dbReference type="EC" id="3.5.4.32" evidence="3"/>
<dbReference type="PANTHER" id="PTHR43794:SF11">
    <property type="entry name" value="AMIDOHYDROLASE-RELATED DOMAIN-CONTAINING PROTEIN"/>
    <property type="match status" value="1"/>
</dbReference>
<evidence type="ECO:0000256" key="1">
    <source>
        <dbReference type="ARBA" id="ARBA00022801"/>
    </source>
</evidence>
<dbReference type="InterPro" id="IPR032466">
    <property type="entry name" value="Metal_Hydrolase"/>
</dbReference>
<name>A0A4P6Q463_9ACTN</name>
<gene>
    <name evidence="3" type="ORF">EKD16_16290</name>
</gene>
<evidence type="ECO:0000313" key="4">
    <source>
        <dbReference type="Proteomes" id="UP000292235"/>
    </source>
</evidence>
<dbReference type="Pfam" id="PF01979">
    <property type="entry name" value="Amidohydro_1"/>
    <property type="match status" value="1"/>
</dbReference>
<dbReference type="OrthoDB" id="3204583at2"/>
<evidence type="ECO:0000313" key="3">
    <source>
        <dbReference type="EMBL" id="QBI55030.1"/>
    </source>
</evidence>
<dbReference type="PANTHER" id="PTHR43794">
    <property type="entry name" value="AMINOHYDROLASE SSNA-RELATED"/>
    <property type="match status" value="1"/>
</dbReference>
<sequence length="481" mass="49768">MSGVDRRQSAQRGTGGTPADAARVRRYWCEWALLDSGAGPAAARGVLIEVAGGSITAVTPGTEPPAEAERLPGLTVAGLADAHSHAFHRALRGRTGEDGGSFWSWRERMYEVAERLDPDSYHRLASGVYAEMALAGITCVGEFHYVHHGPRGAPYRDPNAMGQALIAAAADAGIRITLLDTCYLAGGLRADGTYAPLEGPQLRFGDGDADAWAERVADLRPGDGVRIGAAAHSVRAVPRAGLARMAQAGADAGWAAAHVHLSEQPAENTVCQAAHGCTPAALLDETGFLSALRPALVHATHLTAADADLVRGSGAGVCLCPTTERDLADGLPELDRLSGAPLSLGSDGHSTVDMFEEARAAEAHERLRTGRRGCLPAHRLLQALHTGGHTALGWGPGADAGGGAGRIAPGARADLVTVAVDGVRLAGFDPERAADALVAAATAADVRHVMCDGRWIVGDGVHTRLPDAAARLDTAIRELTG</sequence>
<dbReference type="EMBL" id="CP036455">
    <property type="protein sequence ID" value="QBI55030.1"/>
    <property type="molecule type" value="Genomic_DNA"/>
</dbReference>
<accession>A0A4P6Q463</accession>
<dbReference type="Gene3D" id="2.30.40.10">
    <property type="entry name" value="Urease, subunit C, domain 1"/>
    <property type="match status" value="1"/>
</dbReference>
<dbReference type="InterPro" id="IPR050287">
    <property type="entry name" value="MTA/SAH_deaminase"/>
</dbReference>
<keyword evidence="1 3" id="KW-0378">Hydrolase</keyword>
<dbReference type="InterPro" id="IPR006680">
    <property type="entry name" value="Amidohydro-rel"/>
</dbReference>
<dbReference type="RefSeq" id="WP_131099105.1">
    <property type="nucleotide sequence ID" value="NZ_CP036455.1"/>
</dbReference>